<dbReference type="GO" id="GO:0006355">
    <property type="term" value="P:regulation of DNA-templated transcription"/>
    <property type="evidence" value="ECO:0007669"/>
    <property type="project" value="InterPro"/>
</dbReference>
<dbReference type="GO" id="GO:0000160">
    <property type="term" value="P:phosphorelay signal transduction system"/>
    <property type="evidence" value="ECO:0007669"/>
    <property type="project" value="InterPro"/>
</dbReference>
<dbReference type="PROSITE" id="PS51755">
    <property type="entry name" value="OMPR_PHOB"/>
    <property type="match status" value="1"/>
</dbReference>
<dbReference type="SUPFAM" id="SSF46894">
    <property type="entry name" value="C-terminal effector domain of the bipartite response regulators"/>
    <property type="match status" value="1"/>
</dbReference>
<dbReference type="CDD" id="cd00383">
    <property type="entry name" value="trans_reg_C"/>
    <property type="match status" value="1"/>
</dbReference>
<protein>
    <submittedName>
        <fullName evidence="5">Winged helix-turn-helix domain-containing protein</fullName>
    </submittedName>
</protein>
<name>A0A7Y0L7D6_9FIRM</name>
<evidence type="ECO:0000256" key="1">
    <source>
        <dbReference type="ARBA" id="ARBA00023125"/>
    </source>
</evidence>
<evidence type="ECO:0000256" key="2">
    <source>
        <dbReference type="PROSITE-ProRule" id="PRU01091"/>
    </source>
</evidence>
<feature type="DNA-binding region" description="OmpR/PhoB-type" evidence="2">
    <location>
        <begin position="1"/>
        <end position="67"/>
    </location>
</feature>
<dbReference type="GO" id="GO:0003677">
    <property type="term" value="F:DNA binding"/>
    <property type="evidence" value="ECO:0007669"/>
    <property type="project" value="UniProtKB-UniRule"/>
</dbReference>
<evidence type="ECO:0000256" key="3">
    <source>
        <dbReference type="SAM" id="MobiDB-lite"/>
    </source>
</evidence>
<evidence type="ECO:0000313" key="5">
    <source>
        <dbReference type="EMBL" id="NMP24591.1"/>
    </source>
</evidence>
<accession>A0A7Y0L7D6</accession>
<feature type="region of interest" description="Disordered" evidence="3">
    <location>
        <begin position="69"/>
        <end position="90"/>
    </location>
</feature>
<dbReference type="Gene3D" id="1.10.10.10">
    <property type="entry name" value="Winged helix-like DNA-binding domain superfamily/Winged helix DNA-binding domain"/>
    <property type="match status" value="1"/>
</dbReference>
<evidence type="ECO:0000259" key="4">
    <source>
        <dbReference type="PROSITE" id="PS51755"/>
    </source>
</evidence>
<keyword evidence="1 2" id="KW-0238">DNA-binding</keyword>
<dbReference type="Proteomes" id="UP000533476">
    <property type="component" value="Unassembled WGS sequence"/>
</dbReference>
<sequence>MLREFVLHGGEFLSHEYLLGRVWGLDYIDEHEYLRVYIRNLRQRLEPDPKHPIYLLSMPGTGYALKMPGDLPNSGASADGKNPGVHAPGD</sequence>
<comment type="caution">
    <text evidence="5">The sequence shown here is derived from an EMBL/GenBank/DDBJ whole genome shotgun (WGS) entry which is preliminary data.</text>
</comment>
<proteinExistence type="predicted"/>
<keyword evidence="6" id="KW-1185">Reference proteome</keyword>
<feature type="domain" description="OmpR/PhoB-type" evidence="4">
    <location>
        <begin position="1"/>
        <end position="67"/>
    </location>
</feature>
<dbReference type="InterPro" id="IPR036388">
    <property type="entry name" value="WH-like_DNA-bd_sf"/>
</dbReference>
<dbReference type="AlphaFoldDB" id="A0A7Y0L7D6"/>
<dbReference type="EMBL" id="JABBVZ010000126">
    <property type="protein sequence ID" value="NMP24591.1"/>
    <property type="molecule type" value="Genomic_DNA"/>
</dbReference>
<dbReference type="SMART" id="SM00862">
    <property type="entry name" value="Trans_reg_C"/>
    <property type="match status" value="1"/>
</dbReference>
<dbReference type="InterPro" id="IPR001867">
    <property type="entry name" value="OmpR/PhoB-type_DNA-bd"/>
</dbReference>
<dbReference type="Pfam" id="PF00486">
    <property type="entry name" value="Trans_reg_C"/>
    <property type="match status" value="1"/>
</dbReference>
<evidence type="ECO:0000313" key="6">
    <source>
        <dbReference type="Proteomes" id="UP000533476"/>
    </source>
</evidence>
<gene>
    <name evidence="5" type="ORF">HIJ39_19955</name>
</gene>
<reference evidence="5 6" key="1">
    <citation type="submission" date="2020-04" db="EMBL/GenBank/DDBJ databases">
        <authorList>
            <person name="Zhang R."/>
            <person name="Schippers A."/>
        </authorList>
    </citation>
    <scope>NUCLEOTIDE SEQUENCE [LARGE SCALE GENOMIC DNA]</scope>
    <source>
        <strain evidence="5 6">DSM 109850</strain>
    </source>
</reference>
<dbReference type="InterPro" id="IPR016032">
    <property type="entry name" value="Sig_transdc_resp-reg_C-effctor"/>
</dbReference>
<organism evidence="5 6">
    <name type="scientific">Sulfobacillus harzensis</name>
    <dbReference type="NCBI Taxonomy" id="2729629"/>
    <lineage>
        <taxon>Bacteria</taxon>
        <taxon>Bacillati</taxon>
        <taxon>Bacillota</taxon>
        <taxon>Clostridia</taxon>
        <taxon>Eubacteriales</taxon>
        <taxon>Clostridiales Family XVII. Incertae Sedis</taxon>
        <taxon>Sulfobacillus</taxon>
    </lineage>
</organism>